<protein>
    <submittedName>
        <fullName evidence="1">Uncharacterized protein</fullName>
    </submittedName>
</protein>
<proteinExistence type="predicted"/>
<sequence length="149" mass="16298">MALLSLVPYLLLIITLLQVLHSLLIQTKTKSKLPPGPAPLPVVGNLLELGDKPHKSLAVLAETYGPSMSLKLGQITTVVISSPALAKEALQKQDLASSSRSILNAVHAHEQCKYSVVWLPVFDKWRSLRKILNSDIFSGSRLDANQNLR</sequence>
<evidence type="ECO:0000313" key="1">
    <source>
        <dbReference type="EMBL" id="KAH7840600.1"/>
    </source>
</evidence>
<gene>
    <name evidence="1" type="ORF">Vadar_019067</name>
</gene>
<name>A0ACB7XII4_9ERIC</name>
<dbReference type="EMBL" id="CM037160">
    <property type="protein sequence ID" value="KAH7840600.1"/>
    <property type="molecule type" value="Genomic_DNA"/>
</dbReference>
<reference evidence="1 2" key="1">
    <citation type="journal article" date="2021" name="Hortic Res">
        <title>High-quality reference genome and annotation aids understanding of berry development for evergreen blueberry (Vaccinium darrowii).</title>
        <authorList>
            <person name="Yu J."/>
            <person name="Hulse-Kemp A.M."/>
            <person name="Babiker E."/>
            <person name="Staton M."/>
        </authorList>
    </citation>
    <scope>NUCLEOTIDE SEQUENCE [LARGE SCALE GENOMIC DNA]</scope>
    <source>
        <strain evidence="2">cv. NJ 8807/NJ 8810</strain>
        <tissue evidence="1">Young leaf</tissue>
    </source>
</reference>
<keyword evidence="2" id="KW-1185">Reference proteome</keyword>
<comment type="caution">
    <text evidence="1">The sequence shown here is derived from an EMBL/GenBank/DDBJ whole genome shotgun (WGS) entry which is preliminary data.</text>
</comment>
<dbReference type="Proteomes" id="UP000828048">
    <property type="component" value="Chromosome 10"/>
</dbReference>
<organism evidence="1 2">
    <name type="scientific">Vaccinium darrowii</name>
    <dbReference type="NCBI Taxonomy" id="229202"/>
    <lineage>
        <taxon>Eukaryota</taxon>
        <taxon>Viridiplantae</taxon>
        <taxon>Streptophyta</taxon>
        <taxon>Embryophyta</taxon>
        <taxon>Tracheophyta</taxon>
        <taxon>Spermatophyta</taxon>
        <taxon>Magnoliopsida</taxon>
        <taxon>eudicotyledons</taxon>
        <taxon>Gunneridae</taxon>
        <taxon>Pentapetalae</taxon>
        <taxon>asterids</taxon>
        <taxon>Ericales</taxon>
        <taxon>Ericaceae</taxon>
        <taxon>Vaccinioideae</taxon>
        <taxon>Vaccinieae</taxon>
        <taxon>Vaccinium</taxon>
    </lineage>
</organism>
<accession>A0ACB7XII4</accession>
<evidence type="ECO:0000313" key="2">
    <source>
        <dbReference type="Proteomes" id="UP000828048"/>
    </source>
</evidence>